<gene>
    <name evidence="2" type="ORF">PDIGIT_LOCUS14146</name>
</gene>
<evidence type="ECO:0000256" key="1">
    <source>
        <dbReference type="SAM" id="MobiDB-lite"/>
    </source>
</evidence>
<dbReference type="GO" id="GO:0008310">
    <property type="term" value="F:single-stranded DNA 3'-5' DNA exonuclease activity"/>
    <property type="evidence" value="ECO:0007669"/>
    <property type="project" value="TreeGrafter"/>
</dbReference>
<dbReference type="Gene3D" id="2.40.50.140">
    <property type="entry name" value="Nucleic acid-binding proteins"/>
    <property type="match status" value="2"/>
</dbReference>
<dbReference type="InterPro" id="IPR012340">
    <property type="entry name" value="NA-bd_OB-fold"/>
</dbReference>
<reference evidence="2" key="1">
    <citation type="submission" date="2023-01" db="EMBL/GenBank/DDBJ databases">
        <authorList>
            <person name="Van Ghelder C."/>
            <person name="Rancurel C."/>
        </authorList>
    </citation>
    <scope>NUCLEOTIDE SEQUENCE</scope>
    <source>
        <strain evidence="2">CNCM I-4278</strain>
    </source>
</reference>
<comment type="caution">
    <text evidence="2">The sequence shown here is derived from an EMBL/GenBank/DDBJ whole genome shotgun (WGS) entry which is preliminary data.</text>
</comment>
<keyword evidence="3" id="KW-1185">Reference proteome</keyword>
<dbReference type="EMBL" id="CAOQHR010000011">
    <property type="protein sequence ID" value="CAI6340958.1"/>
    <property type="molecule type" value="Genomic_DNA"/>
</dbReference>
<evidence type="ECO:0000313" key="3">
    <source>
        <dbReference type="Proteomes" id="UP001152607"/>
    </source>
</evidence>
<dbReference type="GO" id="GO:0000712">
    <property type="term" value="P:resolution of meiotic recombination intermediates"/>
    <property type="evidence" value="ECO:0007669"/>
    <property type="project" value="TreeGrafter"/>
</dbReference>
<proteinExistence type="predicted"/>
<organism evidence="2 3">
    <name type="scientific">Periconia digitata</name>
    <dbReference type="NCBI Taxonomy" id="1303443"/>
    <lineage>
        <taxon>Eukaryota</taxon>
        <taxon>Fungi</taxon>
        <taxon>Dikarya</taxon>
        <taxon>Ascomycota</taxon>
        <taxon>Pezizomycotina</taxon>
        <taxon>Dothideomycetes</taxon>
        <taxon>Pleosporomycetidae</taxon>
        <taxon>Pleosporales</taxon>
        <taxon>Massarineae</taxon>
        <taxon>Periconiaceae</taxon>
        <taxon>Periconia</taxon>
    </lineage>
</organism>
<dbReference type="AlphaFoldDB" id="A0A9W4UQ85"/>
<dbReference type="InterPro" id="IPR052469">
    <property type="entry name" value="MEIOB"/>
</dbReference>
<accession>A0A9W4UQ85</accession>
<name>A0A9W4UQ85_9PLEO</name>
<dbReference type="GO" id="GO:0003697">
    <property type="term" value="F:single-stranded DNA binding"/>
    <property type="evidence" value="ECO:0007669"/>
    <property type="project" value="TreeGrafter"/>
</dbReference>
<evidence type="ECO:0000313" key="2">
    <source>
        <dbReference type="EMBL" id="CAI6340958.1"/>
    </source>
</evidence>
<dbReference type="PANTHER" id="PTHR21166:SF2">
    <property type="entry name" value="CELL DIVISION CONTROL PROTEIN 24 OB DOMAIN-CONTAINING PROTEIN-RELATED"/>
    <property type="match status" value="1"/>
</dbReference>
<dbReference type="OrthoDB" id="3248508at2759"/>
<sequence length="493" mass="54212">MPSITVQSSPPGSPPPTPAPEDDLTPPEQHTPVQSSEWMPTLHYQAVCIGSLQPGPQHITLKGRVVNAHDIPKPSKRPQTAQGYVKIIIADDTGAMTVRLWYAHVDWAVKLRLGMLVSIWTVHVSHGNSESVGLAPKAAPLFTSMFPEGEKHCHFMMHDGSEKNTMLKRPFKAGPLAVPGLMTLKQYLDGGFHVDECKVMVCVKYIGARTECKSCGQFYSFVWRNQHEHIVIKNNGATSELITIGILDDTAQASLTLYGFLSSSATTWTPSHTVLLLASPRCRIGRGARLSLGTDTQLYIDPDMPDARLVRALSQRLSKREHAIPPFPPQMETTETAAIKILFKLSEIDEIARSNPPDNIMGYISVVLTGVHLVANCQRNMLMGTECCGIPLFANSAHERCRHCETVKALRINPHILGNIIDETGQIESGKLILSNTAWEQLLGRTADQLVSASLDVLAYLEARLMFLRLTFGFGLDLGDVGIGRLAVWCVKM</sequence>
<protein>
    <submittedName>
        <fullName evidence="2">Uncharacterized protein</fullName>
    </submittedName>
</protein>
<feature type="region of interest" description="Disordered" evidence="1">
    <location>
        <begin position="1"/>
        <end position="35"/>
    </location>
</feature>
<dbReference type="Proteomes" id="UP001152607">
    <property type="component" value="Unassembled WGS sequence"/>
</dbReference>
<dbReference type="SUPFAM" id="SSF50249">
    <property type="entry name" value="Nucleic acid-binding proteins"/>
    <property type="match status" value="2"/>
</dbReference>
<dbReference type="PANTHER" id="PTHR21166">
    <property type="entry name" value="CELL DIVISION CONTROL PROTEIN 24 OB DOMAIN-CONTAINING PROTEIN-RELATED"/>
    <property type="match status" value="1"/>
</dbReference>